<protein>
    <submittedName>
        <fullName evidence="2">Monofunctional isopimaradiene synthase, chloroplastic-like</fullName>
    </submittedName>
</protein>
<accession>A0AAX6GB98</accession>
<sequence length="77" mass="9059">MYNVNNPKYMELAKLEHNRLQIMYKREIHSTLVWSRNFGFDRYPSSNEVCPENIHILIAATMYEPELVESPTQNATA</sequence>
<evidence type="ECO:0000313" key="2">
    <source>
        <dbReference type="EMBL" id="KAJ6825518.1"/>
    </source>
</evidence>
<dbReference type="EMBL" id="JANAVB010021600">
    <property type="protein sequence ID" value="KAJ6825518.1"/>
    <property type="molecule type" value="Genomic_DNA"/>
</dbReference>
<reference evidence="2" key="2">
    <citation type="submission" date="2023-04" db="EMBL/GenBank/DDBJ databases">
        <authorList>
            <person name="Bruccoleri R.E."/>
            <person name="Oakeley E.J."/>
            <person name="Faust A.-M."/>
            <person name="Dessus-Babus S."/>
            <person name="Altorfer M."/>
            <person name="Burckhardt D."/>
            <person name="Oertli M."/>
            <person name="Naumann U."/>
            <person name="Petersen F."/>
            <person name="Wong J."/>
        </authorList>
    </citation>
    <scope>NUCLEOTIDE SEQUENCE</scope>
    <source>
        <strain evidence="2">GSM-AAB239-AS_SAM_17_03QT</strain>
        <tissue evidence="2">Leaf</tissue>
    </source>
</reference>
<gene>
    <name evidence="1" type="ORF">M6B38_222970</name>
    <name evidence="2" type="ORF">M6B38_376545</name>
</gene>
<keyword evidence="3" id="KW-1185">Reference proteome</keyword>
<dbReference type="AlphaFoldDB" id="A0AAX6GB98"/>
<dbReference type="InterPro" id="IPR008949">
    <property type="entry name" value="Isoprenoid_synthase_dom_sf"/>
</dbReference>
<dbReference type="EMBL" id="JANAVB010041414">
    <property type="protein sequence ID" value="KAJ6796341.1"/>
    <property type="molecule type" value="Genomic_DNA"/>
</dbReference>
<evidence type="ECO:0000313" key="1">
    <source>
        <dbReference type="EMBL" id="KAJ6796341.1"/>
    </source>
</evidence>
<evidence type="ECO:0000313" key="3">
    <source>
        <dbReference type="Proteomes" id="UP001140949"/>
    </source>
</evidence>
<organism evidence="2 3">
    <name type="scientific">Iris pallida</name>
    <name type="common">Sweet iris</name>
    <dbReference type="NCBI Taxonomy" id="29817"/>
    <lineage>
        <taxon>Eukaryota</taxon>
        <taxon>Viridiplantae</taxon>
        <taxon>Streptophyta</taxon>
        <taxon>Embryophyta</taxon>
        <taxon>Tracheophyta</taxon>
        <taxon>Spermatophyta</taxon>
        <taxon>Magnoliopsida</taxon>
        <taxon>Liliopsida</taxon>
        <taxon>Asparagales</taxon>
        <taxon>Iridaceae</taxon>
        <taxon>Iridoideae</taxon>
        <taxon>Irideae</taxon>
        <taxon>Iris</taxon>
    </lineage>
</organism>
<reference evidence="2" key="1">
    <citation type="journal article" date="2023" name="GigaByte">
        <title>Genome assembly of the bearded iris, Iris pallida Lam.</title>
        <authorList>
            <person name="Bruccoleri R.E."/>
            <person name="Oakeley E.J."/>
            <person name="Faust A.M.E."/>
            <person name="Altorfer M."/>
            <person name="Dessus-Babus S."/>
            <person name="Burckhardt D."/>
            <person name="Oertli M."/>
            <person name="Naumann U."/>
            <person name="Petersen F."/>
            <person name="Wong J."/>
        </authorList>
    </citation>
    <scope>NUCLEOTIDE SEQUENCE</scope>
    <source>
        <strain evidence="2">GSM-AAB239-AS_SAM_17_03QT</strain>
    </source>
</reference>
<comment type="caution">
    <text evidence="2">The sequence shown here is derived from an EMBL/GenBank/DDBJ whole genome shotgun (WGS) entry which is preliminary data.</text>
</comment>
<proteinExistence type="predicted"/>
<dbReference type="Proteomes" id="UP001140949">
    <property type="component" value="Unassembled WGS sequence"/>
</dbReference>
<name>A0AAX6GB98_IRIPA</name>
<dbReference type="Gene3D" id="1.10.600.10">
    <property type="entry name" value="Farnesyl Diphosphate Synthase"/>
    <property type="match status" value="1"/>
</dbReference>
<dbReference type="SUPFAM" id="SSF48576">
    <property type="entry name" value="Terpenoid synthases"/>
    <property type="match status" value="1"/>
</dbReference>